<dbReference type="GO" id="GO:0016874">
    <property type="term" value="F:ligase activity"/>
    <property type="evidence" value="ECO:0007669"/>
    <property type="project" value="UniProtKB-KW"/>
</dbReference>
<comment type="caution">
    <text evidence="2">The sequence shown here is derived from an EMBL/GenBank/DDBJ whole genome shotgun (WGS) entry which is preliminary data.</text>
</comment>
<protein>
    <submittedName>
        <fullName evidence="2">UDP-N-acetylmuramoylalanine--D-glutamate ligase</fullName>
    </submittedName>
</protein>
<evidence type="ECO:0000313" key="2">
    <source>
        <dbReference type="EMBL" id="GER27087.1"/>
    </source>
</evidence>
<feature type="compositionally biased region" description="Low complexity" evidence="1">
    <location>
        <begin position="170"/>
        <end position="181"/>
    </location>
</feature>
<sequence>MHILYVLHKNPTKSCLYGRYDRRLSPPLRRYGGASATARFSSPPFTALLVWVKSTILPLLLSLWLLRTSSFTLNFHLFEFPPPEMLFSLRPSSAEGCSGSGSGESSASDEDELEDAVSIVVPLSSINRSLSGWRTLGRPEPELWPTSPPISFPSGIGDDDSDPLVANAKSQSSSRSPESASGFRFSEIPAPEVFIEFSGIEFSGDARGDSGESGIGIAVEAGGEGDQRTCLHFEKTLGNGGKNLECVCVLCWLRGRGKVESVVNSGRF</sequence>
<dbReference type="EMBL" id="BKCP01001558">
    <property type="protein sequence ID" value="GER27087.1"/>
    <property type="molecule type" value="Genomic_DNA"/>
</dbReference>
<evidence type="ECO:0000313" key="3">
    <source>
        <dbReference type="Proteomes" id="UP000325081"/>
    </source>
</evidence>
<dbReference type="AlphaFoldDB" id="A0A5A7P3A9"/>
<keyword evidence="3" id="KW-1185">Reference proteome</keyword>
<dbReference type="Proteomes" id="UP000325081">
    <property type="component" value="Unassembled WGS sequence"/>
</dbReference>
<accession>A0A5A7P3A9</accession>
<evidence type="ECO:0000256" key="1">
    <source>
        <dbReference type="SAM" id="MobiDB-lite"/>
    </source>
</evidence>
<gene>
    <name evidence="2" type="ORF">STAS_02790</name>
</gene>
<proteinExistence type="predicted"/>
<name>A0A5A7P3A9_STRAF</name>
<keyword evidence="2" id="KW-0436">Ligase</keyword>
<organism evidence="2 3">
    <name type="scientific">Striga asiatica</name>
    <name type="common">Asiatic witchweed</name>
    <name type="synonym">Buchnera asiatica</name>
    <dbReference type="NCBI Taxonomy" id="4170"/>
    <lineage>
        <taxon>Eukaryota</taxon>
        <taxon>Viridiplantae</taxon>
        <taxon>Streptophyta</taxon>
        <taxon>Embryophyta</taxon>
        <taxon>Tracheophyta</taxon>
        <taxon>Spermatophyta</taxon>
        <taxon>Magnoliopsida</taxon>
        <taxon>eudicotyledons</taxon>
        <taxon>Gunneridae</taxon>
        <taxon>Pentapetalae</taxon>
        <taxon>asterids</taxon>
        <taxon>lamiids</taxon>
        <taxon>Lamiales</taxon>
        <taxon>Orobanchaceae</taxon>
        <taxon>Buchnereae</taxon>
        <taxon>Striga</taxon>
    </lineage>
</organism>
<feature type="region of interest" description="Disordered" evidence="1">
    <location>
        <begin position="138"/>
        <end position="183"/>
    </location>
</feature>
<reference evidence="3" key="1">
    <citation type="journal article" date="2019" name="Curr. Biol.">
        <title>Genome Sequence of Striga asiatica Provides Insight into the Evolution of Plant Parasitism.</title>
        <authorList>
            <person name="Yoshida S."/>
            <person name="Kim S."/>
            <person name="Wafula E.K."/>
            <person name="Tanskanen J."/>
            <person name="Kim Y.M."/>
            <person name="Honaas L."/>
            <person name="Yang Z."/>
            <person name="Spallek T."/>
            <person name="Conn C.E."/>
            <person name="Ichihashi Y."/>
            <person name="Cheong K."/>
            <person name="Cui S."/>
            <person name="Der J.P."/>
            <person name="Gundlach H."/>
            <person name="Jiao Y."/>
            <person name="Hori C."/>
            <person name="Ishida J.K."/>
            <person name="Kasahara H."/>
            <person name="Kiba T."/>
            <person name="Kim M.S."/>
            <person name="Koo N."/>
            <person name="Laohavisit A."/>
            <person name="Lee Y.H."/>
            <person name="Lumba S."/>
            <person name="McCourt P."/>
            <person name="Mortimer J.C."/>
            <person name="Mutuku J.M."/>
            <person name="Nomura T."/>
            <person name="Sasaki-Sekimoto Y."/>
            <person name="Seto Y."/>
            <person name="Wang Y."/>
            <person name="Wakatake T."/>
            <person name="Sakakibara H."/>
            <person name="Demura T."/>
            <person name="Yamaguchi S."/>
            <person name="Yoneyama K."/>
            <person name="Manabe R.I."/>
            <person name="Nelson D.C."/>
            <person name="Schulman A.H."/>
            <person name="Timko M.P."/>
            <person name="dePamphilis C.W."/>
            <person name="Choi D."/>
            <person name="Shirasu K."/>
        </authorList>
    </citation>
    <scope>NUCLEOTIDE SEQUENCE [LARGE SCALE GENOMIC DNA]</scope>
    <source>
        <strain evidence="3">cv. UVA1</strain>
    </source>
</reference>